<dbReference type="PANTHER" id="PTHR38755:SF1">
    <property type="entry name" value="METHYLENE-TETRAHYDROFOLATE REDUCTASE C-TERMINAL DOMAIN-CONTAINING PROTEIN"/>
    <property type="match status" value="1"/>
</dbReference>
<organism evidence="2 3">
    <name type="scientific">Desulfopila aestuarii DSM 18488</name>
    <dbReference type="NCBI Taxonomy" id="1121416"/>
    <lineage>
        <taxon>Bacteria</taxon>
        <taxon>Pseudomonadati</taxon>
        <taxon>Thermodesulfobacteriota</taxon>
        <taxon>Desulfobulbia</taxon>
        <taxon>Desulfobulbales</taxon>
        <taxon>Desulfocapsaceae</taxon>
        <taxon>Desulfopila</taxon>
    </lineage>
</organism>
<dbReference type="STRING" id="1121416.SAMN02745220_01583"/>
<evidence type="ECO:0000313" key="3">
    <source>
        <dbReference type="Proteomes" id="UP000184603"/>
    </source>
</evidence>
<dbReference type="InterPro" id="IPR022026">
    <property type="entry name" value="DUF5981"/>
</dbReference>
<accession>A0A1M7Y3N6</accession>
<dbReference type="AlphaFoldDB" id="A0A1M7Y3N6"/>
<dbReference type="PANTHER" id="PTHR38755">
    <property type="entry name" value="5,10-METHYLENETETRAHYDROFOLATE REDUCTASE"/>
    <property type="match status" value="1"/>
</dbReference>
<dbReference type="Pfam" id="PF12225">
    <property type="entry name" value="DUF5981"/>
    <property type="match status" value="1"/>
</dbReference>
<evidence type="ECO:0000313" key="2">
    <source>
        <dbReference type="EMBL" id="SHO46656.1"/>
    </source>
</evidence>
<sequence>MITGTPKPIDEILAMLEPYKRIVVAGCFGCVTVCRVGGEKEVQVLSSSLRLAREAKDNKLEIKEVCLERQCDPEYLEALRPYAEDYDAVLSIACGAGIQFVAEKFQKTPVLPGINTGFLGVTERQGEWAERCQGCGDCVLHLTGGICPVSRCAKSLFHGPCGGSAKGICEVSPDVACGWQLIIDRLKALNQLENYGKLIPYKGWSTSRDGGPRRIIREDMTL</sequence>
<gene>
    <name evidence="2" type="ORF">SAMN02745220_01583</name>
</gene>
<protein>
    <submittedName>
        <fullName evidence="2">Methylene-tetrahydrofolate reductase C terminal</fullName>
    </submittedName>
</protein>
<dbReference type="EMBL" id="FRFE01000006">
    <property type="protein sequence ID" value="SHO46656.1"/>
    <property type="molecule type" value="Genomic_DNA"/>
</dbReference>
<reference evidence="2 3" key="1">
    <citation type="submission" date="2016-12" db="EMBL/GenBank/DDBJ databases">
        <authorList>
            <person name="Song W.-J."/>
            <person name="Kurnit D.M."/>
        </authorList>
    </citation>
    <scope>NUCLEOTIDE SEQUENCE [LARGE SCALE GENOMIC DNA]</scope>
    <source>
        <strain evidence="2 3">DSM 18488</strain>
    </source>
</reference>
<dbReference type="Proteomes" id="UP000184603">
    <property type="component" value="Unassembled WGS sequence"/>
</dbReference>
<dbReference type="RefSeq" id="WP_073612912.1">
    <property type="nucleotide sequence ID" value="NZ_FRFE01000006.1"/>
</dbReference>
<feature type="domain" description="Methylene-tetrahydrofolate reductase C-terminal-like" evidence="1">
    <location>
        <begin position="112"/>
        <end position="205"/>
    </location>
</feature>
<proteinExistence type="predicted"/>
<keyword evidence="3" id="KW-1185">Reference proteome</keyword>
<name>A0A1M7Y3N6_9BACT</name>
<evidence type="ECO:0000259" key="1">
    <source>
        <dbReference type="Pfam" id="PF12225"/>
    </source>
</evidence>
<dbReference type="OrthoDB" id="9803687at2"/>